<evidence type="ECO:0000313" key="4">
    <source>
        <dbReference type="EMBL" id="KAK7929233.1"/>
    </source>
</evidence>
<proteinExistence type="inferred from homology"/>
<evidence type="ECO:0008006" key="6">
    <source>
        <dbReference type="Google" id="ProtNLM"/>
    </source>
</evidence>
<comment type="caution">
    <text evidence="4">The sequence shown here is derived from an EMBL/GenBank/DDBJ whole genome shotgun (WGS) entry which is preliminary data.</text>
</comment>
<evidence type="ECO:0000313" key="5">
    <source>
        <dbReference type="Proteomes" id="UP001460270"/>
    </source>
</evidence>
<sequence>MTMNNNQRIQKTDSAAARVARLPVVRAAWSRLSVLYTHTKSSRPNLKIICDALENRAVHLCTVATNSISPVIVILEPQISIANDMACKSLDWLECTFPLLQAPTEQIVAVAKDKMHEVKELMNAIATGTKGCVEHTVEQTVNKVLHTGDHSSPFIERAITVATAGLDHALSMSEALLDSMLPPAAEGKEKISLVEGFDSSPHRKYSARLLSVSTKAVESLSSTWAQRLQTHLSFFISRLPQNLQHQAVNVILFMSQMYTLSCPSPQQTNSEFINLSLATEVSPVRKNPLTVVQWQESPTWRMRLSTCTDCGCKELCSSNLTP</sequence>
<dbReference type="GO" id="GO:0010890">
    <property type="term" value="P:positive regulation of triglyceride storage"/>
    <property type="evidence" value="ECO:0007669"/>
    <property type="project" value="TreeGrafter"/>
</dbReference>
<protein>
    <recommendedName>
        <fullName evidence="6">Perilipin</fullName>
    </recommendedName>
</protein>
<comment type="subcellular location">
    <subcellularLocation>
        <location evidence="1">Lipid droplet</location>
    </subcellularLocation>
</comment>
<keyword evidence="3" id="KW-0551">Lipid droplet</keyword>
<dbReference type="AlphaFoldDB" id="A0AAW0PNT3"/>
<dbReference type="PANTHER" id="PTHR14024:SF25">
    <property type="entry name" value="PERILIPIN-2"/>
    <property type="match status" value="1"/>
</dbReference>
<organism evidence="4 5">
    <name type="scientific">Mugilogobius chulae</name>
    <name type="common">yellowstripe goby</name>
    <dbReference type="NCBI Taxonomy" id="88201"/>
    <lineage>
        <taxon>Eukaryota</taxon>
        <taxon>Metazoa</taxon>
        <taxon>Chordata</taxon>
        <taxon>Craniata</taxon>
        <taxon>Vertebrata</taxon>
        <taxon>Euteleostomi</taxon>
        <taxon>Actinopterygii</taxon>
        <taxon>Neopterygii</taxon>
        <taxon>Teleostei</taxon>
        <taxon>Neoteleostei</taxon>
        <taxon>Acanthomorphata</taxon>
        <taxon>Gobiaria</taxon>
        <taxon>Gobiiformes</taxon>
        <taxon>Gobioidei</taxon>
        <taxon>Gobiidae</taxon>
        <taxon>Gobionellinae</taxon>
        <taxon>Mugilogobius</taxon>
    </lineage>
</organism>
<dbReference type="EMBL" id="JBBPFD010000004">
    <property type="protein sequence ID" value="KAK7929233.1"/>
    <property type="molecule type" value="Genomic_DNA"/>
</dbReference>
<dbReference type="GO" id="GO:0019915">
    <property type="term" value="P:lipid storage"/>
    <property type="evidence" value="ECO:0007669"/>
    <property type="project" value="TreeGrafter"/>
</dbReference>
<dbReference type="Pfam" id="PF03036">
    <property type="entry name" value="Perilipin"/>
    <property type="match status" value="1"/>
</dbReference>
<gene>
    <name evidence="4" type="ORF">WMY93_005628</name>
</gene>
<evidence type="ECO:0000256" key="2">
    <source>
        <dbReference type="ARBA" id="ARBA00006311"/>
    </source>
</evidence>
<dbReference type="InterPro" id="IPR004279">
    <property type="entry name" value="Perilipin"/>
</dbReference>
<accession>A0AAW0PNT3</accession>
<dbReference type="Proteomes" id="UP001460270">
    <property type="component" value="Unassembled WGS sequence"/>
</dbReference>
<dbReference type="PANTHER" id="PTHR14024">
    <property type="entry name" value="PERILIPIN"/>
    <property type="match status" value="1"/>
</dbReference>
<evidence type="ECO:0000256" key="1">
    <source>
        <dbReference type="ARBA" id="ARBA00004502"/>
    </source>
</evidence>
<keyword evidence="5" id="KW-1185">Reference proteome</keyword>
<dbReference type="GO" id="GO:0005829">
    <property type="term" value="C:cytosol"/>
    <property type="evidence" value="ECO:0007669"/>
    <property type="project" value="TreeGrafter"/>
</dbReference>
<dbReference type="GO" id="GO:0005811">
    <property type="term" value="C:lipid droplet"/>
    <property type="evidence" value="ECO:0007669"/>
    <property type="project" value="UniProtKB-SubCell"/>
</dbReference>
<evidence type="ECO:0000256" key="3">
    <source>
        <dbReference type="ARBA" id="ARBA00022677"/>
    </source>
</evidence>
<comment type="similarity">
    <text evidence="2">Belongs to the perilipin family.</text>
</comment>
<reference evidence="5" key="1">
    <citation type="submission" date="2024-04" db="EMBL/GenBank/DDBJ databases">
        <title>Salinicola lusitanus LLJ914,a marine bacterium isolated from the Okinawa Trough.</title>
        <authorList>
            <person name="Li J."/>
        </authorList>
    </citation>
    <scope>NUCLEOTIDE SEQUENCE [LARGE SCALE GENOMIC DNA]</scope>
</reference>
<name>A0AAW0PNT3_9GOBI</name>